<dbReference type="NCBIfam" id="TIGR00048">
    <property type="entry name" value="rRNA_mod_RlmN"/>
    <property type="match status" value="1"/>
</dbReference>
<comment type="function">
    <text evidence="12">Specifically methylates position 2 of adenine 2503 in 23S rRNA and position 2 of adenine 37 in tRNAs.</text>
</comment>
<evidence type="ECO:0000256" key="1">
    <source>
        <dbReference type="ARBA" id="ARBA00004496"/>
    </source>
</evidence>
<dbReference type="KEGG" id="cbar:PATL70BA_0030"/>
<keyword evidence="12" id="KW-1015">Disulfide bond</keyword>
<dbReference type="SFLD" id="SFLDG01062">
    <property type="entry name" value="methyltransferase_(Class_A)"/>
    <property type="match status" value="1"/>
</dbReference>
<dbReference type="SFLD" id="SFLDF00275">
    <property type="entry name" value="adenosine_C2_methyltransferase"/>
    <property type="match status" value="1"/>
</dbReference>
<dbReference type="GO" id="GO:0019843">
    <property type="term" value="F:rRNA binding"/>
    <property type="evidence" value="ECO:0007669"/>
    <property type="project" value="UniProtKB-UniRule"/>
</dbReference>
<sequence>MSNIKRDIMSLELDALTQEMILLNEKKFRGIQVFEWLHQKDCFTWKGMNNLPKALLVKLEEHAYITEMQMVTKQTSGHDGTTKFLFKLYDGQMIETVLMRYDYGNSVCISTQAGCRMGCTFCASGLNGLERNLTTGEMLRQVYAVEREIGKRITHVVLMGTGEPLDNYDAVLGFIKIITHDKGKNLSQRHITLSTCGMVDGIRRLASEKLQINLAISLHASDDELRKQTMPIAKKYSIDEILTACEAYFISTGRRITFEYALIAGHNDHPSQARALADLLRFRKFKCHVNLIPINNVVEKAFAKSNQKEVARFRDILLDKKVETTIRRSLGTDIDAACGQLRFNAMKK</sequence>
<name>A0A3P7PMS0_9FIRM</name>
<dbReference type="SUPFAM" id="SSF102114">
    <property type="entry name" value="Radical SAM enzymes"/>
    <property type="match status" value="1"/>
</dbReference>
<keyword evidence="11 12" id="KW-0411">Iron-sulfur</keyword>
<evidence type="ECO:0000256" key="9">
    <source>
        <dbReference type="ARBA" id="ARBA00022723"/>
    </source>
</evidence>
<evidence type="ECO:0000256" key="10">
    <source>
        <dbReference type="ARBA" id="ARBA00023004"/>
    </source>
</evidence>
<evidence type="ECO:0000256" key="5">
    <source>
        <dbReference type="ARBA" id="ARBA00022603"/>
    </source>
</evidence>
<keyword evidence="8 12" id="KW-0819">tRNA processing</keyword>
<evidence type="ECO:0000256" key="7">
    <source>
        <dbReference type="ARBA" id="ARBA00022691"/>
    </source>
</evidence>
<evidence type="ECO:0000256" key="8">
    <source>
        <dbReference type="ARBA" id="ARBA00022694"/>
    </source>
</evidence>
<comment type="cofactor">
    <cofactor evidence="12">
        <name>[4Fe-4S] cluster</name>
        <dbReference type="ChEBI" id="CHEBI:49883"/>
    </cofactor>
    <text evidence="12">Binds 1 [4Fe-4S] cluster. The cluster is coordinated with 3 cysteines and an exchangeable S-adenosyl-L-methionine.</text>
</comment>
<dbReference type="Proteomes" id="UP000279029">
    <property type="component" value="Chromosome"/>
</dbReference>
<dbReference type="RefSeq" id="WP_125135462.1">
    <property type="nucleotide sequence ID" value="NZ_LR130778.1"/>
</dbReference>
<dbReference type="CDD" id="cd01335">
    <property type="entry name" value="Radical_SAM"/>
    <property type="match status" value="1"/>
</dbReference>
<feature type="binding site" evidence="12">
    <location>
        <position position="119"/>
    </location>
    <ligand>
        <name>[4Fe-4S] cluster</name>
        <dbReference type="ChEBI" id="CHEBI:49883"/>
        <note>4Fe-4S-S-AdoMet</note>
    </ligand>
</feature>
<dbReference type="Pfam" id="PF04055">
    <property type="entry name" value="Radical_SAM"/>
    <property type="match status" value="1"/>
</dbReference>
<dbReference type="InterPro" id="IPR040072">
    <property type="entry name" value="Methyltransferase_A"/>
</dbReference>
<evidence type="ECO:0000313" key="14">
    <source>
        <dbReference type="EMBL" id="VDN45867.1"/>
    </source>
</evidence>
<evidence type="ECO:0000313" key="15">
    <source>
        <dbReference type="Proteomes" id="UP000279029"/>
    </source>
</evidence>
<comment type="catalytic activity">
    <reaction evidence="12">
        <text>adenosine(2503) in 23S rRNA + 2 reduced [2Fe-2S]-[ferredoxin] + 2 S-adenosyl-L-methionine = 2-methyladenosine(2503) in 23S rRNA + 5'-deoxyadenosine + L-methionine + 2 oxidized [2Fe-2S]-[ferredoxin] + S-adenosyl-L-homocysteine</text>
        <dbReference type="Rhea" id="RHEA:42916"/>
        <dbReference type="Rhea" id="RHEA-COMP:10000"/>
        <dbReference type="Rhea" id="RHEA-COMP:10001"/>
        <dbReference type="Rhea" id="RHEA-COMP:10152"/>
        <dbReference type="Rhea" id="RHEA-COMP:10282"/>
        <dbReference type="ChEBI" id="CHEBI:17319"/>
        <dbReference type="ChEBI" id="CHEBI:33737"/>
        <dbReference type="ChEBI" id="CHEBI:33738"/>
        <dbReference type="ChEBI" id="CHEBI:57844"/>
        <dbReference type="ChEBI" id="CHEBI:57856"/>
        <dbReference type="ChEBI" id="CHEBI:59789"/>
        <dbReference type="ChEBI" id="CHEBI:74411"/>
        <dbReference type="ChEBI" id="CHEBI:74497"/>
        <dbReference type="EC" id="2.1.1.192"/>
    </reaction>
</comment>
<dbReference type="PANTHER" id="PTHR30544:SF5">
    <property type="entry name" value="RADICAL SAM CORE DOMAIN-CONTAINING PROTEIN"/>
    <property type="match status" value="1"/>
</dbReference>
<evidence type="ECO:0000259" key="13">
    <source>
        <dbReference type="PROSITE" id="PS51918"/>
    </source>
</evidence>
<comment type="miscellaneous">
    <text evidence="12">Reaction proceeds by a ping-pong mechanism involving intermediate methylation of a conserved cysteine residue.</text>
</comment>
<dbReference type="HAMAP" id="MF_01849">
    <property type="entry name" value="RNA_methyltr_RlmN"/>
    <property type="match status" value="1"/>
</dbReference>
<dbReference type="OrthoDB" id="9793973at2"/>
<dbReference type="GO" id="GO:0005737">
    <property type="term" value="C:cytoplasm"/>
    <property type="evidence" value="ECO:0007669"/>
    <property type="project" value="UniProtKB-SubCell"/>
</dbReference>
<dbReference type="PIRSF" id="PIRSF006004">
    <property type="entry name" value="CHP00048"/>
    <property type="match status" value="1"/>
</dbReference>
<feature type="binding site" evidence="12">
    <location>
        <position position="122"/>
    </location>
    <ligand>
        <name>[4Fe-4S] cluster</name>
        <dbReference type="ChEBI" id="CHEBI:49883"/>
        <note>4Fe-4S-S-AdoMet</note>
    </ligand>
</feature>
<keyword evidence="3 12" id="KW-0963">Cytoplasm</keyword>
<dbReference type="Pfam" id="PF21016">
    <property type="entry name" value="RlmN_N"/>
    <property type="match status" value="1"/>
</dbReference>
<keyword evidence="9 12" id="KW-0479">Metal-binding</keyword>
<keyword evidence="4 12" id="KW-0698">rRNA processing</keyword>
<dbReference type="GO" id="GO:0051539">
    <property type="term" value="F:4 iron, 4 sulfur cluster binding"/>
    <property type="evidence" value="ECO:0007669"/>
    <property type="project" value="UniProtKB-UniRule"/>
</dbReference>
<comment type="caution">
    <text evidence="12">Lacks conserved residue(s) required for the propagation of feature annotation.</text>
</comment>
<dbReference type="GO" id="GO:0000049">
    <property type="term" value="F:tRNA binding"/>
    <property type="evidence" value="ECO:0007669"/>
    <property type="project" value="UniProtKB-UniRule"/>
</dbReference>
<keyword evidence="6 12" id="KW-0808">Transferase</keyword>
<keyword evidence="2 12" id="KW-0004">4Fe-4S</keyword>
<comment type="catalytic activity">
    <reaction evidence="12">
        <text>adenosine(37) in tRNA + 2 reduced [2Fe-2S]-[ferredoxin] + 2 S-adenosyl-L-methionine = 2-methyladenosine(37) in tRNA + 5'-deoxyadenosine + L-methionine + 2 oxidized [2Fe-2S]-[ferredoxin] + S-adenosyl-L-homocysteine</text>
        <dbReference type="Rhea" id="RHEA:43332"/>
        <dbReference type="Rhea" id="RHEA-COMP:10000"/>
        <dbReference type="Rhea" id="RHEA-COMP:10001"/>
        <dbReference type="Rhea" id="RHEA-COMP:10162"/>
        <dbReference type="Rhea" id="RHEA-COMP:10485"/>
        <dbReference type="ChEBI" id="CHEBI:17319"/>
        <dbReference type="ChEBI" id="CHEBI:33737"/>
        <dbReference type="ChEBI" id="CHEBI:33738"/>
        <dbReference type="ChEBI" id="CHEBI:57844"/>
        <dbReference type="ChEBI" id="CHEBI:57856"/>
        <dbReference type="ChEBI" id="CHEBI:59789"/>
        <dbReference type="ChEBI" id="CHEBI:74411"/>
        <dbReference type="ChEBI" id="CHEBI:74497"/>
        <dbReference type="EC" id="2.1.1.192"/>
    </reaction>
</comment>
<feature type="active site" description="Proton acceptor" evidence="12">
    <location>
        <position position="95"/>
    </location>
</feature>
<keyword evidence="15" id="KW-1185">Reference proteome</keyword>
<comment type="similarity">
    <text evidence="12">Belongs to the radical SAM superfamily. RlmN family.</text>
</comment>
<dbReference type="EC" id="2.1.1.192" evidence="12"/>
<dbReference type="AlphaFoldDB" id="A0A3P7PMS0"/>
<evidence type="ECO:0000256" key="11">
    <source>
        <dbReference type="ARBA" id="ARBA00023014"/>
    </source>
</evidence>
<dbReference type="InterPro" id="IPR027492">
    <property type="entry name" value="RNA_MTrfase_RlmN"/>
</dbReference>
<feature type="binding site" evidence="12">
    <location>
        <position position="194"/>
    </location>
    <ligand>
        <name>S-adenosyl-L-methionine</name>
        <dbReference type="ChEBI" id="CHEBI:59789"/>
    </ligand>
</feature>
<keyword evidence="7 12" id="KW-0949">S-adenosyl-L-methionine</keyword>
<dbReference type="FunFam" id="3.20.20.70:FF:000014">
    <property type="entry name" value="Probable dual-specificity RNA methyltransferase RlmN"/>
    <property type="match status" value="1"/>
</dbReference>
<feature type="binding site" evidence="12">
    <location>
        <begin position="162"/>
        <end position="163"/>
    </location>
    <ligand>
        <name>S-adenosyl-L-methionine</name>
        <dbReference type="ChEBI" id="CHEBI:59789"/>
    </ligand>
</feature>
<dbReference type="InterPro" id="IPR058240">
    <property type="entry name" value="rSAM_sf"/>
</dbReference>
<dbReference type="InterPro" id="IPR007197">
    <property type="entry name" value="rSAM"/>
</dbReference>
<dbReference type="GO" id="GO:0046872">
    <property type="term" value="F:metal ion binding"/>
    <property type="evidence" value="ECO:0007669"/>
    <property type="project" value="UniProtKB-KW"/>
</dbReference>
<dbReference type="GO" id="GO:0030488">
    <property type="term" value="P:tRNA methylation"/>
    <property type="evidence" value="ECO:0007669"/>
    <property type="project" value="UniProtKB-UniRule"/>
</dbReference>
<comment type="subcellular location">
    <subcellularLocation>
        <location evidence="1 12">Cytoplasm</location>
    </subcellularLocation>
</comment>
<dbReference type="SFLD" id="SFLDS00029">
    <property type="entry name" value="Radical_SAM"/>
    <property type="match status" value="1"/>
</dbReference>
<feature type="binding site" evidence="12">
    <location>
        <position position="295"/>
    </location>
    <ligand>
        <name>S-adenosyl-L-methionine</name>
        <dbReference type="ChEBI" id="CHEBI:59789"/>
    </ligand>
</feature>
<reference evidence="14 15" key="1">
    <citation type="submission" date="2018-09" db="EMBL/GenBank/DDBJ databases">
        <authorList>
            <person name="Postec A."/>
        </authorList>
    </citation>
    <scope>NUCLEOTIDE SEQUENCE [LARGE SCALE GENOMIC DNA]</scope>
    <source>
        <strain evidence="14">70B-A</strain>
    </source>
</reference>
<evidence type="ECO:0000256" key="2">
    <source>
        <dbReference type="ARBA" id="ARBA00022485"/>
    </source>
</evidence>
<dbReference type="PANTHER" id="PTHR30544">
    <property type="entry name" value="23S RRNA METHYLTRANSFERASE"/>
    <property type="match status" value="1"/>
</dbReference>
<organism evidence="14 15">
    <name type="scientific">Petrocella atlantisensis</name>
    <dbReference type="NCBI Taxonomy" id="2173034"/>
    <lineage>
        <taxon>Bacteria</taxon>
        <taxon>Bacillati</taxon>
        <taxon>Bacillota</taxon>
        <taxon>Clostridia</taxon>
        <taxon>Lachnospirales</taxon>
        <taxon>Vallitaleaceae</taxon>
        <taxon>Petrocella</taxon>
    </lineage>
</organism>
<proteinExistence type="inferred from homology"/>
<feature type="domain" description="Radical SAM core" evidence="13">
    <location>
        <begin position="101"/>
        <end position="333"/>
    </location>
</feature>
<dbReference type="GO" id="GO:0002935">
    <property type="term" value="F:tRNA (adenine(37)-C2)-methyltransferase activity"/>
    <property type="evidence" value="ECO:0007669"/>
    <property type="project" value="UniProtKB-UniRule"/>
</dbReference>
<gene>
    <name evidence="12 14" type="primary">rlmN</name>
    <name evidence="14" type="ORF">PATL70BA_0030</name>
</gene>
<dbReference type="Gene3D" id="1.10.150.530">
    <property type="match status" value="1"/>
</dbReference>
<keyword evidence="5 12" id="KW-0489">Methyltransferase</keyword>
<dbReference type="GO" id="GO:0070475">
    <property type="term" value="P:rRNA base methylation"/>
    <property type="evidence" value="ECO:0007669"/>
    <property type="project" value="UniProtKB-UniRule"/>
</dbReference>
<keyword evidence="10 12" id="KW-0408">Iron</keyword>
<dbReference type="InterPro" id="IPR004383">
    <property type="entry name" value="rRNA_lsu_MTrfase_RlmN/Cfr"/>
</dbReference>
<dbReference type="GO" id="GO:0070040">
    <property type="term" value="F:rRNA (adenine(2503)-C2-)-methyltransferase activity"/>
    <property type="evidence" value="ECO:0007669"/>
    <property type="project" value="UniProtKB-UniRule"/>
</dbReference>
<dbReference type="PROSITE" id="PS51918">
    <property type="entry name" value="RADICAL_SAM"/>
    <property type="match status" value="1"/>
</dbReference>
<dbReference type="EMBL" id="LR130778">
    <property type="protein sequence ID" value="VDN45867.1"/>
    <property type="molecule type" value="Genomic_DNA"/>
</dbReference>
<dbReference type="InterPro" id="IPR013785">
    <property type="entry name" value="Aldolase_TIM"/>
</dbReference>
<dbReference type="InterPro" id="IPR048641">
    <property type="entry name" value="RlmN_N"/>
</dbReference>
<evidence type="ECO:0000256" key="4">
    <source>
        <dbReference type="ARBA" id="ARBA00022552"/>
    </source>
</evidence>
<accession>A0A3P7PMS0</accession>
<protein>
    <recommendedName>
        <fullName evidence="12">Probable dual-specificity RNA methyltransferase RlmN</fullName>
        <ecNumber evidence="12">2.1.1.192</ecNumber>
    </recommendedName>
    <alternativeName>
        <fullName evidence="12">23S rRNA (adenine(2503)-C(2))-methyltransferase</fullName>
    </alternativeName>
    <alternativeName>
        <fullName evidence="12">23S rRNA m2A2503 methyltransferase</fullName>
    </alternativeName>
    <alternativeName>
        <fullName evidence="12">Ribosomal RNA large subunit methyltransferase N</fullName>
    </alternativeName>
    <alternativeName>
        <fullName evidence="12">tRNA (adenine(37)-C(2))-methyltransferase</fullName>
    </alternativeName>
    <alternativeName>
        <fullName evidence="12">tRNA m2A37 methyltransferase</fullName>
    </alternativeName>
</protein>
<dbReference type="Gene3D" id="3.20.20.70">
    <property type="entry name" value="Aldolase class I"/>
    <property type="match status" value="1"/>
</dbReference>
<evidence type="ECO:0000256" key="6">
    <source>
        <dbReference type="ARBA" id="ARBA00022679"/>
    </source>
</evidence>
<feature type="active site" description="S-methylcysteine intermediate" evidence="12">
    <location>
        <position position="338"/>
    </location>
</feature>
<feature type="binding site" evidence="12">
    <location>
        <begin position="217"/>
        <end position="219"/>
    </location>
    <ligand>
        <name>S-adenosyl-L-methionine</name>
        <dbReference type="ChEBI" id="CHEBI:59789"/>
    </ligand>
</feature>
<evidence type="ECO:0000256" key="12">
    <source>
        <dbReference type="HAMAP-Rule" id="MF_01849"/>
    </source>
</evidence>
<evidence type="ECO:0000256" key="3">
    <source>
        <dbReference type="ARBA" id="ARBA00022490"/>
    </source>
</evidence>
<feature type="binding site" evidence="12">
    <location>
        <position position="115"/>
    </location>
    <ligand>
        <name>[4Fe-4S] cluster</name>
        <dbReference type="ChEBI" id="CHEBI:49883"/>
        <note>4Fe-4S-S-AdoMet</note>
    </ligand>
</feature>